<reference evidence="5" key="1">
    <citation type="submission" date="2020-09" db="EMBL/GenBank/DDBJ databases">
        <title>Secondary metabolite and genome analysis of marine Streptomyces chumphonensis KK1-2T.</title>
        <authorList>
            <person name="Phongsopitanun W."/>
            <person name="Kanchanasin P."/>
            <person name="Pittayakhajonwut P."/>
            <person name="Suwanborirux K."/>
            <person name="Tanasupawat S."/>
        </authorList>
    </citation>
    <scope>NUCLEOTIDE SEQUENCE</scope>
    <source>
        <strain evidence="5">KK1-2</strain>
    </source>
</reference>
<dbReference type="Pfam" id="PF00698">
    <property type="entry name" value="Acyl_transf_1"/>
    <property type="match status" value="1"/>
</dbReference>
<feature type="domain" description="Malonyl-CoA:ACP transacylase (MAT)" evidence="4">
    <location>
        <begin position="4"/>
        <end position="114"/>
    </location>
</feature>
<evidence type="ECO:0000256" key="3">
    <source>
        <dbReference type="SAM" id="MobiDB-lite"/>
    </source>
</evidence>
<protein>
    <submittedName>
        <fullName evidence="5">Acyltransferase domain-containing protein</fullName>
    </submittedName>
</protein>
<proteinExistence type="predicted"/>
<keyword evidence="5" id="KW-0012">Acyltransferase</keyword>
<keyword evidence="1" id="KW-0596">Phosphopantetheine</keyword>
<dbReference type="InterPro" id="IPR050091">
    <property type="entry name" value="PKS_NRPS_Biosynth_Enz"/>
</dbReference>
<dbReference type="Gene3D" id="3.30.70.3290">
    <property type="match status" value="1"/>
</dbReference>
<comment type="caution">
    <text evidence="5">The sequence shown here is derived from an EMBL/GenBank/DDBJ whole genome shotgun (WGS) entry which is preliminary data.</text>
</comment>
<dbReference type="PANTHER" id="PTHR43775:SF37">
    <property type="entry name" value="SI:DKEY-61P9.11"/>
    <property type="match status" value="1"/>
</dbReference>
<organism evidence="5 6">
    <name type="scientific">Streptomyces chumphonensis</name>
    <dbReference type="NCBI Taxonomy" id="1214925"/>
    <lineage>
        <taxon>Bacteria</taxon>
        <taxon>Bacillati</taxon>
        <taxon>Actinomycetota</taxon>
        <taxon>Actinomycetes</taxon>
        <taxon>Kitasatosporales</taxon>
        <taxon>Streptomycetaceae</taxon>
        <taxon>Streptomyces</taxon>
    </lineage>
</organism>
<accession>A0A927IDD5</accession>
<dbReference type="Gene3D" id="3.40.366.10">
    <property type="entry name" value="Malonyl-Coenzyme A Acyl Carrier Protein, domain 2"/>
    <property type="match status" value="1"/>
</dbReference>
<dbReference type="Proteomes" id="UP000632289">
    <property type="component" value="Unassembled WGS sequence"/>
</dbReference>
<dbReference type="GO" id="GO:0004312">
    <property type="term" value="F:fatty acid synthase activity"/>
    <property type="evidence" value="ECO:0007669"/>
    <property type="project" value="TreeGrafter"/>
</dbReference>
<evidence type="ECO:0000256" key="1">
    <source>
        <dbReference type="ARBA" id="ARBA00022450"/>
    </source>
</evidence>
<name>A0A927IDD5_9ACTN</name>
<dbReference type="InterPro" id="IPR016035">
    <property type="entry name" value="Acyl_Trfase/lysoPLipase"/>
</dbReference>
<dbReference type="SUPFAM" id="SSF52151">
    <property type="entry name" value="FabD/lysophospholipase-like"/>
    <property type="match status" value="1"/>
</dbReference>
<gene>
    <name evidence="5" type="ORF">IF129_25980</name>
</gene>
<dbReference type="PANTHER" id="PTHR43775">
    <property type="entry name" value="FATTY ACID SYNTHASE"/>
    <property type="match status" value="1"/>
</dbReference>
<dbReference type="GO" id="GO:0006633">
    <property type="term" value="P:fatty acid biosynthetic process"/>
    <property type="evidence" value="ECO:0007669"/>
    <property type="project" value="TreeGrafter"/>
</dbReference>
<evidence type="ECO:0000313" key="5">
    <source>
        <dbReference type="EMBL" id="MBD3934993.1"/>
    </source>
</evidence>
<keyword evidence="2" id="KW-0597">Phosphoprotein</keyword>
<keyword evidence="5" id="KW-0808">Transferase</keyword>
<feature type="non-terminal residue" evidence="5">
    <location>
        <position position="1"/>
    </location>
</feature>
<keyword evidence="6" id="KW-1185">Reference proteome</keyword>
<dbReference type="InterPro" id="IPR001227">
    <property type="entry name" value="Ac_transferase_dom_sf"/>
</dbReference>
<feature type="compositionally biased region" description="Low complexity" evidence="3">
    <location>
        <begin position="127"/>
        <end position="136"/>
    </location>
</feature>
<evidence type="ECO:0000313" key="6">
    <source>
        <dbReference type="Proteomes" id="UP000632289"/>
    </source>
</evidence>
<dbReference type="AlphaFoldDB" id="A0A927IDD5"/>
<feature type="region of interest" description="Disordered" evidence="3">
    <location>
        <begin position="117"/>
        <end position="136"/>
    </location>
</feature>
<feature type="non-terminal residue" evidence="5">
    <location>
        <position position="136"/>
    </location>
</feature>
<evidence type="ECO:0000259" key="4">
    <source>
        <dbReference type="Pfam" id="PF00698"/>
    </source>
</evidence>
<evidence type="ECO:0000256" key="2">
    <source>
        <dbReference type="ARBA" id="ARBA00022553"/>
    </source>
</evidence>
<dbReference type="RefSeq" id="WP_191212288.1">
    <property type="nucleotide sequence ID" value="NZ_JACXYU010000046.1"/>
</dbReference>
<dbReference type="EMBL" id="JACXYU010000046">
    <property type="protein sequence ID" value="MBD3934993.1"/>
    <property type="molecule type" value="Genomic_DNA"/>
</dbReference>
<sequence>NDTLTGIQPKPSTIPFYSTVTGTTHDTTTLTTDYWYTNLRQPVHLTNATQHAHQMGHTAYIEISPHPILTPALHDTLDALQPTNTPLLITSTLQRNHNAWHQLLTNTAHTTTHGIPTTPPNHRPNHHINLPTYPFQ</sequence>
<dbReference type="InterPro" id="IPR014043">
    <property type="entry name" value="Acyl_transferase_dom"/>
</dbReference>